<feature type="transmembrane region" description="Helical" evidence="1">
    <location>
        <begin position="106"/>
        <end position="125"/>
    </location>
</feature>
<feature type="transmembrane region" description="Helical" evidence="1">
    <location>
        <begin position="132"/>
        <end position="150"/>
    </location>
</feature>
<name>A0AAC9RVH7_9STAP</name>
<reference evidence="2 3" key="1">
    <citation type="submission" date="2017-04" db="EMBL/GenBank/DDBJ databases">
        <authorList>
            <person name="Veseli I.A."/>
            <person name="Tang C."/>
            <person name="Pombert J.-F."/>
        </authorList>
    </citation>
    <scope>NUCLEOTIDE SEQUENCE [LARGE SCALE GENOMIC DNA]</scope>
    <source>
        <strain evidence="2 3">ATCC 700373</strain>
    </source>
</reference>
<dbReference type="Pfam" id="PF07187">
    <property type="entry name" value="DUF1405"/>
    <property type="match status" value="1"/>
</dbReference>
<evidence type="ECO:0000256" key="1">
    <source>
        <dbReference type="SAM" id="Phobius"/>
    </source>
</evidence>
<sequence length="199" mass="23286">MMWTQIQNMLLYQRNFLILMLVCNILGTIYGYIWYGSQLMHTPWYFWPFVPDSPTATLFLVISLCLTLCNKKSAIIDTLAFVTLIKYGIWAVIMNMMLFIEDQTLYIMGVMLMISHGIMAIQAFIFLPQFKFTLTSLATTVMWVFHNDVIDYVFHQYPIYGGLEHYEAQIGYIAFWLSALSICIVFVMLHNRSKKIDHV</sequence>
<gene>
    <name evidence="2" type="ORF">B5P37_11370</name>
</gene>
<feature type="transmembrane region" description="Helical" evidence="1">
    <location>
        <begin position="45"/>
        <end position="66"/>
    </location>
</feature>
<keyword evidence="1" id="KW-0812">Transmembrane</keyword>
<dbReference type="EMBL" id="CP020773">
    <property type="protein sequence ID" value="ARJ51875.1"/>
    <property type="molecule type" value="Genomic_DNA"/>
</dbReference>
<keyword evidence="1" id="KW-1133">Transmembrane helix</keyword>
<keyword evidence="1" id="KW-0472">Membrane</keyword>
<accession>A0AAC9RVH7</accession>
<evidence type="ECO:0000313" key="2">
    <source>
        <dbReference type="EMBL" id="ARJ51875.1"/>
    </source>
</evidence>
<proteinExistence type="predicted"/>
<keyword evidence="3" id="KW-1185">Reference proteome</keyword>
<organism evidence="2 3">
    <name type="scientific">Staphylococcus lutrae</name>
    <dbReference type="NCBI Taxonomy" id="155085"/>
    <lineage>
        <taxon>Bacteria</taxon>
        <taxon>Bacillati</taxon>
        <taxon>Bacillota</taxon>
        <taxon>Bacilli</taxon>
        <taxon>Bacillales</taxon>
        <taxon>Staphylococcaceae</taxon>
        <taxon>Staphylococcus</taxon>
    </lineage>
</organism>
<dbReference type="PANTHER" id="PTHR40042:SF1">
    <property type="entry name" value="DUF1405 DOMAIN-CONTAINING PROTEIN"/>
    <property type="match status" value="1"/>
</dbReference>
<feature type="transmembrane region" description="Helical" evidence="1">
    <location>
        <begin position="12"/>
        <end position="33"/>
    </location>
</feature>
<dbReference type="PANTHER" id="PTHR40042">
    <property type="entry name" value="HYPOTHETICAL MEMBRANE SPANNING PROTEIN"/>
    <property type="match status" value="1"/>
</dbReference>
<evidence type="ECO:0008006" key="4">
    <source>
        <dbReference type="Google" id="ProtNLM"/>
    </source>
</evidence>
<protein>
    <recommendedName>
        <fullName evidence="4">DUF1405 domain-containing protein</fullName>
    </recommendedName>
</protein>
<dbReference type="AlphaFoldDB" id="A0AAC9RVH7"/>
<feature type="transmembrane region" description="Helical" evidence="1">
    <location>
        <begin position="170"/>
        <end position="189"/>
    </location>
</feature>
<dbReference type="Proteomes" id="UP000242864">
    <property type="component" value="Chromosome"/>
</dbReference>
<dbReference type="KEGG" id="slz:B5P37_11370"/>
<dbReference type="InterPro" id="IPR009845">
    <property type="entry name" value="DUF1405"/>
</dbReference>
<feature type="transmembrane region" description="Helical" evidence="1">
    <location>
        <begin position="78"/>
        <end position="100"/>
    </location>
</feature>
<evidence type="ECO:0000313" key="3">
    <source>
        <dbReference type="Proteomes" id="UP000242864"/>
    </source>
</evidence>